<evidence type="ECO:0000313" key="1">
    <source>
        <dbReference type="EMBL" id="KAG8078810.1"/>
    </source>
</evidence>
<reference evidence="1" key="2">
    <citation type="submission" date="2021-02" db="EMBL/GenBank/DDBJ databases">
        <authorList>
            <person name="Kimball J.A."/>
            <person name="Haas M.W."/>
            <person name="Macchietto M."/>
            <person name="Kono T."/>
            <person name="Duquette J."/>
            <person name="Shao M."/>
        </authorList>
    </citation>
    <scope>NUCLEOTIDE SEQUENCE</scope>
    <source>
        <tissue evidence="1">Fresh leaf tissue</tissue>
    </source>
</reference>
<dbReference type="EMBL" id="JAAALK010000282">
    <property type="protein sequence ID" value="KAG8078810.1"/>
    <property type="molecule type" value="Genomic_DNA"/>
</dbReference>
<dbReference type="Proteomes" id="UP000729402">
    <property type="component" value="Unassembled WGS sequence"/>
</dbReference>
<proteinExistence type="predicted"/>
<keyword evidence="2" id="KW-1185">Reference proteome</keyword>
<accession>A0A8J5VS41</accession>
<comment type="caution">
    <text evidence="1">The sequence shown here is derived from an EMBL/GenBank/DDBJ whole genome shotgun (WGS) entry which is preliminary data.</text>
</comment>
<name>A0A8J5VS41_ZIZPA</name>
<dbReference type="AlphaFoldDB" id="A0A8J5VS41"/>
<protein>
    <submittedName>
        <fullName evidence="1">Uncharacterized protein</fullName>
    </submittedName>
</protein>
<reference evidence="1" key="1">
    <citation type="journal article" date="2021" name="bioRxiv">
        <title>Whole Genome Assembly and Annotation of Northern Wild Rice, Zizania palustris L., Supports a Whole Genome Duplication in the Zizania Genus.</title>
        <authorList>
            <person name="Haas M."/>
            <person name="Kono T."/>
            <person name="Macchietto M."/>
            <person name="Millas R."/>
            <person name="McGilp L."/>
            <person name="Shao M."/>
            <person name="Duquette J."/>
            <person name="Hirsch C.N."/>
            <person name="Kimball J."/>
        </authorList>
    </citation>
    <scope>NUCLEOTIDE SEQUENCE</scope>
    <source>
        <tissue evidence="1">Fresh leaf tissue</tissue>
    </source>
</reference>
<sequence length="72" mass="8235">MWAKGRWTSLHEKSRWSVSRFLPSILAEMNRVGRACAHTSRCTIREAVTIAYANGVQVPSRPYAYGLWMAYS</sequence>
<gene>
    <name evidence="1" type="ORF">GUJ93_ZPchr0007g3877</name>
</gene>
<organism evidence="1 2">
    <name type="scientific">Zizania palustris</name>
    <name type="common">Northern wild rice</name>
    <dbReference type="NCBI Taxonomy" id="103762"/>
    <lineage>
        <taxon>Eukaryota</taxon>
        <taxon>Viridiplantae</taxon>
        <taxon>Streptophyta</taxon>
        <taxon>Embryophyta</taxon>
        <taxon>Tracheophyta</taxon>
        <taxon>Spermatophyta</taxon>
        <taxon>Magnoliopsida</taxon>
        <taxon>Liliopsida</taxon>
        <taxon>Poales</taxon>
        <taxon>Poaceae</taxon>
        <taxon>BOP clade</taxon>
        <taxon>Oryzoideae</taxon>
        <taxon>Oryzeae</taxon>
        <taxon>Zizaniinae</taxon>
        <taxon>Zizania</taxon>
    </lineage>
</organism>
<evidence type="ECO:0000313" key="2">
    <source>
        <dbReference type="Proteomes" id="UP000729402"/>
    </source>
</evidence>